<gene>
    <name evidence="1" type="ORF">MARPO_3570s0001</name>
</gene>
<dbReference type="AlphaFoldDB" id="A0A2R6VXE4"/>
<accession>A0A2R6VXE4</accession>
<sequence length="76" mass="8184">MKPVGDDAGGLEFPHIRKSCHKLHVMESVGLVCSLCKMEGFGGMCTELSRRGSSLAISSMRLCVLRVNMLGSVCLL</sequence>
<organism evidence="1 2">
    <name type="scientific">Marchantia polymorpha</name>
    <name type="common">Common liverwort</name>
    <name type="synonym">Marchantia aquatica</name>
    <dbReference type="NCBI Taxonomy" id="3197"/>
    <lineage>
        <taxon>Eukaryota</taxon>
        <taxon>Viridiplantae</taxon>
        <taxon>Streptophyta</taxon>
        <taxon>Embryophyta</taxon>
        <taxon>Marchantiophyta</taxon>
        <taxon>Marchantiopsida</taxon>
        <taxon>Marchantiidae</taxon>
        <taxon>Marchantiales</taxon>
        <taxon>Marchantiaceae</taxon>
        <taxon>Marchantia</taxon>
    </lineage>
</organism>
<protein>
    <submittedName>
        <fullName evidence="1">Uncharacterized protein</fullName>
    </submittedName>
</protein>
<dbReference type="EMBL" id="KZ775144">
    <property type="protein sequence ID" value="PTQ26277.1"/>
    <property type="molecule type" value="Genomic_DNA"/>
</dbReference>
<evidence type="ECO:0000313" key="1">
    <source>
        <dbReference type="EMBL" id="PTQ26277.1"/>
    </source>
</evidence>
<evidence type="ECO:0000313" key="2">
    <source>
        <dbReference type="Proteomes" id="UP000244005"/>
    </source>
</evidence>
<name>A0A2R6VXE4_MARPO</name>
<keyword evidence="2" id="KW-1185">Reference proteome</keyword>
<proteinExistence type="predicted"/>
<reference evidence="2" key="1">
    <citation type="journal article" date="2017" name="Cell">
        <title>Insights into land plant evolution garnered from the Marchantia polymorpha genome.</title>
        <authorList>
            <person name="Bowman J.L."/>
            <person name="Kohchi T."/>
            <person name="Yamato K.T."/>
            <person name="Jenkins J."/>
            <person name="Shu S."/>
            <person name="Ishizaki K."/>
            <person name="Yamaoka S."/>
            <person name="Nishihama R."/>
            <person name="Nakamura Y."/>
            <person name="Berger F."/>
            <person name="Adam C."/>
            <person name="Aki S.S."/>
            <person name="Althoff F."/>
            <person name="Araki T."/>
            <person name="Arteaga-Vazquez M.A."/>
            <person name="Balasubrmanian S."/>
            <person name="Barry K."/>
            <person name="Bauer D."/>
            <person name="Boehm C.R."/>
            <person name="Briginshaw L."/>
            <person name="Caballero-Perez J."/>
            <person name="Catarino B."/>
            <person name="Chen F."/>
            <person name="Chiyoda S."/>
            <person name="Chovatia M."/>
            <person name="Davies K.M."/>
            <person name="Delmans M."/>
            <person name="Demura T."/>
            <person name="Dierschke T."/>
            <person name="Dolan L."/>
            <person name="Dorantes-Acosta A.E."/>
            <person name="Eklund D.M."/>
            <person name="Florent S.N."/>
            <person name="Flores-Sandoval E."/>
            <person name="Fujiyama A."/>
            <person name="Fukuzawa H."/>
            <person name="Galik B."/>
            <person name="Grimanelli D."/>
            <person name="Grimwood J."/>
            <person name="Grossniklaus U."/>
            <person name="Hamada T."/>
            <person name="Haseloff J."/>
            <person name="Hetherington A.J."/>
            <person name="Higo A."/>
            <person name="Hirakawa Y."/>
            <person name="Hundley H.N."/>
            <person name="Ikeda Y."/>
            <person name="Inoue K."/>
            <person name="Inoue S.I."/>
            <person name="Ishida S."/>
            <person name="Jia Q."/>
            <person name="Kakita M."/>
            <person name="Kanazawa T."/>
            <person name="Kawai Y."/>
            <person name="Kawashima T."/>
            <person name="Kennedy M."/>
            <person name="Kinose K."/>
            <person name="Kinoshita T."/>
            <person name="Kohara Y."/>
            <person name="Koide E."/>
            <person name="Komatsu K."/>
            <person name="Kopischke S."/>
            <person name="Kubo M."/>
            <person name="Kyozuka J."/>
            <person name="Lagercrantz U."/>
            <person name="Lin S.S."/>
            <person name="Lindquist E."/>
            <person name="Lipzen A.M."/>
            <person name="Lu C.W."/>
            <person name="De Luna E."/>
            <person name="Martienssen R.A."/>
            <person name="Minamino N."/>
            <person name="Mizutani M."/>
            <person name="Mizutani M."/>
            <person name="Mochizuki N."/>
            <person name="Monte I."/>
            <person name="Mosher R."/>
            <person name="Nagasaki H."/>
            <person name="Nakagami H."/>
            <person name="Naramoto S."/>
            <person name="Nishitani K."/>
            <person name="Ohtani M."/>
            <person name="Okamoto T."/>
            <person name="Okumura M."/>
            <person name="Phillips J."/>
            <person name="Pollak B."/>
            <person name="Reinders A."/>
            <person name="Rovekamp M."/>
            <person name="Sano R."/>
            <person name="Sawa S."/>
            <person name="Schmid M.W."/>
            <person name="Shirakawa M."/>
            <person name="Solano R."/>
            <person name="Spunde A."/>
            <person name="Suetsugu N."/>
            <person name="Sugano S."/>
            <person name="Sugiyama A."/>
            <person name="Sun R."/>
            <person name="Suzuki Y."/>
            <person name="Takenaka M."/>
            <person name="Takezawa D."/>
            <person name="Tomogane H."/>
            <person name="Tsuzuki M."/>
            <person name="Ueda T."/>
            <person name="Umeda M."/>
            <person name="Ward J.M."/>
            <person name="Watanabe Y."/>
            <person name="Yazaki K."/>
            <person name="Yokoyama R."/>
            <person name="Yoshitake Y."/>
            <person name="Yotsui I."/>
            <person name="Zachgo S."/>
            <person name="Schmutz J."/>
        </authorList>
    </citation>
    <scope>NUCLEOTIDE SEQUENCE [LARGE SCALE GENOMIC DNA]</scope>
    <source>
        <strain evidence="2">Tak-1</strain>
    </source>
</reference>
<dbReference type="Proteomes" id="UP000244005">
    <property type="component" value="Unassembled WGS sequence"/>
</dbReference>